<protein>
    <submittedName>
        <fullName evidence="1">19037_t:CDS:1</fullName>
    </submittedName>
</protein>
<evidence type="ECO:0000313" key="1">
    <source>
        <dbReference type="EMBL" id="CAI2180394.1"/>
    </source>
</evidence>
<accession>A0A9W4WUQ5</accession>
<reference evidence="1" key="1">
    <citation type="submission" date="2022-08" db="EMBL/GenBank/DDBJ databases">
        <authorList>
            <person name="Kallberg Y."/>
            <person name="Tangrot J."/>
            <person name="Rosling A."/>
        </authorList>
    </citation>
    <scope>NUCLEOTIDE SEQUENCE</scope>
    <source>
        <strain evidence="1">Wild A</strain>
    </source>
</reference>
<sequence>MSLRKFISKSLNTIYSNKSNDDGKPRMITSRKYPKDDIFTTTFSRESIKARSRSHTISYDLRPSLHLSHLTPDEKTFRPVKNVYVKVNVFWGEDQNDERFGLTIPRTGSFRSLKKALSKSLGYEMPHDFAILYHTRRYREDNVMMRVLLDYWLKNRMLWLVDNDFVFRKHMLLWRDHIEITIVRKSIIY</sequence>
<dbReference type="Proteomes" id="UP001153678">
    <property type="component" value="Unassembled WGS sequence"/>
</dbReference>
<evidence type="ECO:0000313" key="2">
    <source>
        <dbReference type="Proteomes" id="UP001153678"/>
    </source>
</evidence>
<dbReference type="EMBL" id="CAMKVN010002281">
    <property type="protein sequence ID" value="CAI2180394.1"/>
    <property type="molecule type" value="Genomic_DNA"/>
</dbReference>
<keyword evidence="2" id="KW-1185">Reference proteome</keyword>
<comment type="caution">
    <text evidence="1">The sequence shown here is derived from an EMBL/GenBank/DDBJ whole genome shotgun (WGS) entry which is preliminary data.</text>
</comment>
<proteinExistence type="predicted"/>
<dbReference type="AlphaFoldDB" id="A0A9W4WUQ5"/>
<name>A0A9W4WUQ5_9GLOM</name>
<dbReference type="OrthoDB" id="2383132at2759"/>
<organism evidence="1 2">
    <name type="scientific">Funneliformis geosporum</name>
    <dbReference type="NCBI Taxonomy" id="1117311"/>
    <lineage>
        <taxon>Eukaryota</taxon>
        <taxon>Fungi</taxon>
        <taxon>Fungi incertae sedis</taxon>
        <taxon>Mucoromycota</taxon>
        <taxon>Glomeromycotina</taxon>
        <taxon>Glomeromycetes</taxon>
        <taxon>Glomerales</taxon>
        <taxon>Glomeraceae</taxon>
        <taxon>Funneliformis</taxon>
    </lineage>
</organism>
<gene>
    <name evidence="1" type="ORF">FWILDA_LOCUS9560</name>
</gene>